<dbReference type="Pfam" id="PF06050">
    <property type="entry name" value="HGD-D"/>
    <property type="match status" value="1"/>
</dbReference>
<dbReference type="PANTHER" id="PTHR30548:SF1">
    <property type="entry name" value="DEHYDRATASE SUBUNIT MJ0007-RELATED"/>
    <property type="match status" value="1"/>
</dbReference>
<gene>
    <name evidence="3" type="ORF">ENV79_01850</name>
</gene>
<sequence length="318" mass="38250">MRIGYFCLFVPIELLKALGLKPIRLLPEKKCDWESKYFRYDACPFLKNLVSNLLIKNWSLDALFLLSLCDGQRRLFEIIKKEIPNLKIYQIYFPRTYNLSAFKLYYQEILDFIKKFEKNLKLVNENLKREVRDLNQKKRKLVKLIRPLNFIQKAEIIKNFWENQTLSPIPFLFKEDENLKKERILLLGSYFTPLDWSIAKTIEKYFTIAADAFCTVSRGIDFYPPANNLKDYLFFYFFKIPCILRRPNKIFYDYLKKKIRKEKIKKIILYSLKFCDSFSFEKESLKNYLKLPVLAIEGDYSKEITLQTETRINAFYES</sequence>
<dbReference type="AlphaFoldDB" id="A0A7V5XZY2"/>
<protein>
    <submittedName>
        <fullName evidence="3">2-hydroxyacyl-CoA dehydratase</fullName>
    </submittedName>
</protein>
<feature type="coiled-coil region" evidence="2">
    <location>
        <begin position="113"/>
        <end position="144"/>
    </location>
</feature>
<dbReference type="Gene3D" id="3.40.50.11890">
    <property type="match status" value="1"/>
</dbReference>
<evidence type="ECO:0000313" key="3">
    <source>
        <dbReference type="EMBL" id="HHR48373.1"/>
    </source>
</evidence>
<organism evidence="3">
    <name type="scientific">candidate division WOR-3 bacterium</name>
    <dbReference type="NCBI Taxonomy" id="2052148"/>
    <lineage>
        <taxon>Bacteria</taxon>
        <taxon>Bacteria division WOR-3</taxon>
    </lineage>
</organism>
<evidence type="ECO:0000256" key="1">
    <source>
        <dbReference type="ARBA" id="ARBA00005806"/>
    </source>
</evidence>
<dbReference type="PANTHER" id="PTHR30548">
    <property type="entry name" value="2-HYDROXYGLUTARYL-COA DEHYDRATASE, D-COMPONENT-RELATED"/>
    <property type="match status" value="1"/>
</dbReference>
<name>A0A7V5XZY2_UNCW3</name>
<keyword evidence="2" id="KW-0175">Coiled coil</keyword>
<proteinExistence type="inferred from homology"/>
<comment type="similarity">
    <text evidence="1">Belongs to the FldB/FldC dehydratase alpha/beta subunit family.</text>
</comment>
<comment type="caution">
    <text evidence="3">The sequence shown here is derived from an EMBL/GenBank/DDBJ whole genome shotgun (WGS) entry which is preliminary data.</text>
</comment>
<dbReference type="EMBL" id="DTHS01000014">
    <property type="protein sequence ID" value="HHR48373.1"/>
    <property type="molecule type" value="Genomic_DNA"/>
</dbReference>
<evidence type="ECO:0000256" key="2">
    <source>
        <dbReference type="SAM" id="Coils"/>
    </source>
</evidence>
<reference evidence="3" key="1">
    <citation type="journal article" date="2020" name="mSystems">
        <title>Genome- and Community-Level Interaction Insights into Carbon Utilization and Element Cycling Functions of Hydrothermarchaeota in Hydrothermal Sediment.</title>
        <authorList>
            <person name="Zhou Z."/>
            <person name="Liu Y."/>
            <person name="Xu W."/>
            <person name="Pan J."/>
            <person name="Luo Z.H."/>
            <person name="Li M."/>
        </authorList>
    </citation>
    <scope>NUCLEOTIDE SEQUENCE [LARGE SCALE GENOMIC DNA]</scope>
    <source>
        <strain evidence="3">SpSt-791</strain>
    </source>
</reference>
<dbReference type="InterPro" id="IPR010327">
    <property type="entry name" value="FldB/FldC_alpha/beta"/>
</dbReference>
<accession>A0A7V5XZY2</accession>
<dbReference type="Gene3D" id="3.40.50.11900">
    <property type="match status" value="1"/>
</dbReference>